<dbReference type="InterPro" id="IPR057435">
    <property type="entry name" value="Lips"/>
</dbReference>
<dbReference type="STRING" id="37001.A0A1A9WQN4"/>
<keyword evidence="7" id="KW-1185">Reference proteome</keyword>
<dbReference type="Proteomes" id="UP000091820">
    <property type="component" value="Unassembled WGS sequence"/>
</dbReference>
<dbReference type="InterPro" id="IPR043504">
    <property type="entry name" value="Peptidase_S1_PA_chymotrypsin"/>
</dbReference>
<dbReference type="InterPro" id="IPR022700">
    <property type="entry name" value="CLIP"/>
</dbReference>
<dbReference type="GO" id="GO:0004252">
    <property type="term" value="F:serine-type endopeptidase activity"/>
    <property type="evidence" value="ECO:0007669"/>
    <property type="project" value="InterPro"/>
</dbReference>
<sequence>MNWGDLTRKIVASNIIFPQIDDFPLECNLPDGSTGTCRNLKYCPTAITAKNITVCYYEQFEQFVCCRNNIWSDVTNRPITRACEGEMPASTPFLKGRGIGVQIPYVLRGLRTYLGEFSYMAALGWDMMFDENQYEYKCGGVLISHKYILTAAHCGVSNGAPPAVALLGGSNLNDSSVKPAKIDQVLLYPGYKVNESYHDIALIKLKDSVLGSDPICLWGTYTLDDVNVTAIGYGHTQFAGASTVTLLKAYLTIIANRECDLHYKAEETLPHGIAETQICAKDPERLRDTCQGDSGGPLVLHTADRHGITRSYVIGITSFGKPCGFNIPAVYTRVSEYIDWIEKIVNEQYLHLDYYSIIRPDHALAAFEAKMELDELQAYHHAMVRIILQPQKDFSQFVEACFCPFPAQLAKIRSYLDREAQDLVTTLHENLEKRRREPQTSLTTQIAIQLAAHILEKYYPSHIIARFMLTGGYDIVSSHYSIFKNEF</sequence>
<dbReference type="SUPFAM" id="SSF50494">
    <property type="entry name" value="Trypsin-like serine proteases"/>
    <property type="match status" value="1"/>
</dbReference>
<name>A0A1A9WQN4_9MUSC</name>
<dbReference type="InterPro" id="IPR033116">
    <property type="entry name" value="TRYPSIN_SER"/>
</dbReference>
<dbReference type="SMART" id="SM00680">
    <property type="entry name" value="CLIP"/>
    <property type="match status" value="1"/>
</dbReference>
<accession>A0A1A9WQN4</accession>
<dbReference type="PANTHER" id="PTHR24260:SF147">
    <property type="entry name" value="EG:BACR7A4.3 PROTEIN-RELATED"/>
    <property type="match status" value="1"/>
</dbReference>
<dbReference type="SMART" id="SM00020">
    <property type="entry name" value="Tryp_SPc"/>
    <property type="match status" value="1"/>
</dbReference>
<dbReference type="GO" id="GO:0006508">
    <property type="term" value="P:proteolysis"/>
    <property type="evidence" value="ECO:0007669"/>
    <property type="project" value="UniProtKB-KW"/>
</dbReference>
<organism evidence="6 7">
    <name type="scientific">Glossina brevipalpis</name>
    <dbReference type="NCBI Taxonomy" id="37001"/>
    <lineage>
        <taxon>Eukaryota</taxon>
        <taxon>Metazoa</taxon>
        <taxon>Ecdysozoa</taxon>
        <taxon>Arthropoda</taxon>
        <taxon>Hexapoda</taxon>
        <taxon>Insecta</taxon>
        <taxon>Pterygota</taxon>
        <taxon>Neoptera</taxon>
        <taxon>Endopterygota</taxon>
        <taxon>Diptera</taxon>
        <taxon>Brachycera</taxon>
        <taxon>Muscomorpha</taxon>
        <taxon>Hippoboscoidea</taxon>
        <taxon>Glossinidae</taxon>
        <taxon>Glossina</taxon>
    </lineage>
</organism>
<dbReference type="Gene3D" id="2.40.10.10">
    <property type="entry name" value="Trypsin-like serine proteases"/>
    <property type="match status" value="1"/>
</dbReference>
<keyword evidence="2" id="KW-1015">Disulfide bond</keyword>
<feature type="domain" description="Peptidase S1" evidence="5">
    <location>
        <begin position="106"/>
        <end position="346"/>
    </location>
</feature>
<dbReference type="InterPro" id="IPR051333">
    <property type="entry name" value="CLIP_Serine_Protease"/>
</dbReference>
<dbReference type="CDD" id="cd00190">
    <property type="entry name" value="Tryp_SPc"/>
    <property type="match status" value="1"/>
</dbReference>
<dbReference type="InterPro" id="IPR018114">
    <property type="entry name" value="TRYPSIN_HIS"/>
</dbReference>
<comment type="similarity">
    <text evidence="3">Belongs to the peptidase S1 family. CLIP subfamily.</text>
</comment>
<dbReference type="InterPro" id="IPR009003">
    <property type="entry name" value="Peptidase_S1_PA"/>
</dbReference>
<dbReference type="Pfam" id="PF00089">
    <property type="entry name" value="Trypsin"/>
    <property type="match status" value="1"/>
</dbReference>
<reference evidence="6" key="2">
    <citation type="submission" date="2020-05" db="UniProtKB">
        <authorList>
            <consortium name="EnsemblMetazoa"/>
        </authorList>
    </citation>
    <scope>IDENTIFICATION</scope>
    <source>
        <strain evidence="6">IAEA</strain>
    </source>
</reference>
<dbReference type="PANTHER" id="PTHR24260">
    <property type="match status" value="1"/>
</dbReference>
<dbReference type="PRINTS" id="PR00722">
    <property type="entry name" value="CHYMOTRYPSIN"/>
</dbReference>
<evidence type="ECO:0000256" key="2">
    <source>
        <dbReference type="ARBA" id="ARBA00023157"/>
    </source>
</evidence>
<dbReference type="AlphaFoldDB" id="A0A1A9WQN4"/>
<evidence type="ECO:0000313" key="7">
    <source>
        <dbReference type="Proteomes" id="UP000091820"/>
    </source>
</evidence>
<proteinExistence type="inferred from homology"/>
<dbReference type="PROSITE" id="PS00134">
    <property type="entry name" value="TRYPSIN_HIS"/>
    <property type="match status" value="1"/>
</dbReference>
<dbReference type="PROSITE" id="PS00135">
    <property type="entry name" value="TRYPSIN_SER"/>
    <property type="match status" value="1"/>
</dbReference>
<evidence type="ECO:0000259" key="5">
    <source>
        <dbReference type="PROSITE" id="PS50240"/>
    </source>
</evidence>
<keyword evidence="4" id="KW-0645">Protease</keyword>
<keyword evidence="4" id="KW-0720">Serine protease</keyword>
<dbReference type="VEuPathDB" id="VectorBase:GBRI028418"/>
<keyword evidence="4" id="KW-0378">Hydrolase</keyword>
<dbReference type="EnsemblMetazoa" id="GBRI028418-RA">
    <property type="protein sequence ID" value="GBRI028418-PA"/>
    <property type="gene ID" value="GBRI028418"/>
</dbReference>
<dbReference type="Pfam" id="PF25228">
    <property type="entry name" value="Lips"/>
    <property type="match status" value="1"/>
</dbReference>
<dbReference type="PROSITE" id="PS50240">
    <property type="entry name" value="TRYPSIN_DOM"/>
    <property type="match status" value="1"/>
</dbReference>
<evidence type="ECO:0000256" key="3">
    <source>
        <dbReference type="ARBA" id="ARBA00024195"/>
    </source>
</evidence>
<dbReference type="InterPro" id="IPR001314">
    <property type="entry name" value="Peptidase_S1A"/>
</dbReference>
<keyword evidence="1" id="KW-0732">Signal</keyword>
<evidence type="ECO:0000313" key="6">
    <source>
        <dbReference type="EnsemblMetazoa" id="GBRI028418-PA"/>
    </source>
</evidence>
<evidence type="ECO:0000256" key="4">
    <source>
        <dbReference type="RuleBase" id="RU363034"/>
    </source>
</evidence>
<dbReference type="InterPro" id="IPR001254">
    <property type="entry name" value="Trypsin_dom"/>
</dbReference>
<evidence type="ECO:0000256" key="1">
    <source>
        <dbReference type="ARBA" id="ARBA00022729"/>
    </source>
</evidence>
<protein>
    <recommendedName>
        <fullName evidence="5">Peptidase S1 domain-containing protein</fullName>
    </recommendedName>
</protein>
<reference evidence="7" key="1">
    <citation type="submission" date="2014-03" db="EMBL/GenBank/DDBJ databases">
        <authorList>
            <person name="Aksoy S."/>
            <person name="Warren W."/>
            <person name="Wilson R.K."/>
        </authorList>
    </citation>
    <scope>NUCLEOTIDE SEQUENCE [LARGE SCALE GENOMIC DNA]</scope>
    <source>
        <strain evidence="7">IAEA</strain>
    </source>
</reference>